<dbReference type="HOGENOM" id="CLU_036321_3_0_1"/>
<dbReference type="STRING" id="930991.A0A0D0DE77"/>
<evidence type="ECO:0000313" key="2">
    <source>
        <dbReference type="Proteomes" id="UP000054538"/>
    </source>
</evidence>
<dbReference type="InParanoid" id="A0A0D0DE77"/>
<name>A0A0D0DE77_9AGAM</name>
<dbReference type="OrthoDB" id="2668145at2759"/>
<accession>A0A0D0DE77</accession>
<dbReference type="Proteomes" id="UP000054538">
    <property type="component" value="Unassembled WGS sequence"/>
</dbReference>
<dbReference type="AlphaFoldDB" id="A0A0D0DE77"/>
<reference evidence="1 2" key="1">
    <citation type="submission" date="2014-04" db="EMBL/GenBank/DDBJ databases">
        <authorList>
            <consortium name="DOE Joint Genome Institute"/>
            <person name="Kuo A."/>
            <person name="Kohler A."/>
            <person name="Jargeat P."/>
            <person name="Nagy L.G."/>
            <person name="Floudas D."/>
            <person name="Copeland A."/>
            <person name="Barry K.W."/>
            <person name="Cichocki N."/>
            <person name="Veneault-Fourrey C."/>
            <person name="LaButti K."/>
            <person name="Lindquist E.A."/>
            <person name="Lipzen A."/>
            <person name="Lundell T."/>
            <person name="Morin E."/>
            <person name="Murat C."/>
            <person name="Sun H."/>
            <person name="Tunlid A."/>
            <person name="Henrissat B."/>
            <person name="Grigoriev I.V."/>
            <person name="Hibbett D.S."/>
            <person name="Martin F."/>
            <person name="Nordberg H.P."/>
            <person name="Cantor M.N."/>
            <person name="Hua S.X."/>
        </authorList>
    </citation>
    <scope>NUCLEOTIDE SEQUENCE [LARGE SCALE GENOMIC DNA]</scope>
    <source>
        <strain evidence="1 2">Ve08.2h10</strain>
    </source>
</reference>
<gene>
    <name evidence="1" type="ORF">PAXRUDRAFT_68264</name>
</gene>
<sequence length="138" mass="15359">SNSLTSTIPTLNSSNHLTWAPKMTKFLQASGLNWVIRKTRPEEGGQGIEQSKVDKWDNTNDCALGHILLKMDAHLSSRYQGYGTAKEAWDGLESQFAKPFIASIYMEFKVMMDTSIPEANHPAPALSKMTAHFACLKE</sequence>
<evidence type="ECO:0000313" key="1">
    <source>
        <dbReference type="EMBL" id="KIK82741.1"/>
    </source>
</evidence>
<proteinExistence type="predicted"/>
<dbReference type="EMBL" id="KN825611">
    <property type="protein sequence ID" value="KIK82741.1"/>
    <property type="molecule type" value="Genomic_DNA"/>
</dbReference>
<organism evidence="1 2">
    <name type="scientific">Paxillus rubicundulus Ve08.2h10</name>
    <dbReference type="NCBI Taxonomy" id="930991"/>
    <lineage>
        <taxon>Eukaryota</taxon>
        <taxon>Fungi</taxon>
        <taxon>Dikarya</taxon>
        <taxon>Basidiomycota</taxon>
        <taxon>Agaricomycotina</taxon>
        <taxon>Agaricomycetes</taxon>
        <taxon>Agaricomycetidae</taxon>
        <taxon>Boletales</taxon>
        <taxon>Paxilineae</taxon>
        <taxon>Paxillaceae</taxon>
        <taxon>Paxillus</taxon>
    </lineage>
</organism>
<keyword evidence="2" id="KW-1185">Reference proteome</keyword>
<protein>
    <recommendedName>
        <fullName evidence="3">Retrotransposon Copia-like N-terminal domain-containing protein</fullName>
    </recommendedName>
</protein>
<dbReference type="Pfam" id="PF14223">
    <property type="entry name" value="Retrotran_gag_2"/>
    <property type="match status" value="1"/>
</dbReference>
<evidence type="ECO:0008006" key="3">
    <source>
        <dbReference type="Google" id="ProtNLM"/>
    </source>
</evidence>
<feature type="non-terminal residue" evidence="1">
    <location>
        <position position="138"/>
    </location>
</feature>
<feature type="non-terminal residue" evidence="1">
    <location>
        <position position="1"/>
    </location>
</feature>
<reference evidence="2" key="2">
    <citation type="submission" date="2015-01" db="EMBL/GenBank/DDBJ databases">
        <title>Evolutionary Origins and Diversification of the Mycorrhizal Mutualists.</title>
        <authorList>
            <consortium name="DOE Joint Genome Institute"/>
            <consortium name="Mycorrhizal Genomics Consortium"/>
            <person name="Kohler A."/>
            <person name="Kuo A."/>
            <person name="Nagy L.G."/>
            <person name="Floudas D."/>
            <person name="Copeland A."/>
            <person name="Barry K.W."/>
            <person name="Cichocki N."/>
            <person name="Veneault-Fourrey C."/>
            <person name="LaButti K."/>
            <person name="Lindquist E.A."/>
            <person name="Lipzen A."/>
            <person name="Lundell T."/>
            <person name="Morin E."/>
            <person name="Murat C."/>
            <person name="Riley R."/>
            <person name="Ohm R."/>
            <person name="Sun H."/>
            <person name="Tunlid A."/>
            <person name="Henrissat B."/>
            <person name="Grigoriev I.V."/>
            <person name="Hibbett D.S."/>
            <person name="Martin F."/>
        </authorList>
    </citation>
    <scope>NUCLEOTIDE SEQUENCE [LARGE SCALE GENOMIC DNA]</scope>
    <source>
        <strain evidence="2">Ve08.2h10</strain>
    </source>
</reference>